<sequence>MEDTEHNHQSPRADVILRSADGHDFRFYKYLLSLASPVFDTMFTLPQPSPSPLLPKSEDTKDGLPVVKLAEEKQVLQRLLGMYHPGFLEKDGKIVSLDEWRQLFNAATKYEMKDVVRSLPWSLESFAEAEPIRVYALATKHGQREIAQKAAFNTLRQPFGEWEFVPELKYITGTDLQKLFCYHVACGKLASSTIESCRQNANILAGSTFSWYTCRSGSSDCKSSGLWWQKVIDELAVALKQKPRGGVLEEGHDLITRTSLAVNDCCICRLKAPADMERFKHEIVTKIDQVISQVS</sequence>
<reference evidence="3" key="1">
    <citation type="journal article" date="2011" name="Science">
        <title>The plant cell wall-decomposing machinery underlies the functional diversity of forest fungi.</title>
        <authorList>
            <person name="Eastwood D.C."/>
            <person name="Floudas D."/>
            <person name="Binder M."/>
            <person name="Majcherczyk A."/>
            <person name="Schneider P."/>
            <person name="Aerts A."/>
            <person name="Asiegbu F.O."/>
            <person name="Baker S.E."/>
            <person name="Barry K."/>
            <person name="Bendiksby M."/>
            <person name="Blumentritt M."/>
            <person name="Coutinho P.M."/>
            <person name="Cullen D."/>
            <person name="de Vries R.P."/>
            <person name="Gathman A."/>
            <person name="Goodell B."/>
            <person name="Henrissat B."/>
            <person name="Ihrmark K."/>
            <person name="Kauserud H."/>
            <person name="Kohler A."/>
            <person name="LaButti K."/>
            <person name="Lapidus A."/>
            <person name="Lavin J.L."/>
            <person name="Lee Y.-H."/>
            <person name="Lindquist E."/>
            <person name="Lilly W."/>
            <person name="Lucas S."/>
            <person name="Morin E."/>
            <person name="Murat C."/>
            <person name="Oguiza J.A."/>
            <person name="Park J."/>
            <person name="Pisabarro A.G."/>
            <person name="Riley R."/>
            <person name="Rosling A."/>
            <person name="Salamov A."/>
            <person name="Schmidt O."/>
            <person name="Schmutz J."/>
            <person name="Skrede I."/>
            <person name="Stenlid J."/>
            <person name="Wiebenga A."/>
            <person name="Xie X."/>
            <person name="Kuees U."/>
            <person name="Hibbett D.S."/>
            <person name="Hoffmeister D."/>
            <person name="Hoegberg N."/>
            <person name="Martin F."/>
            <person name="Grigoriev I.V."/>
            <person name="Watkinson S.C."/>
        </authorList>
    </citation>
    <scope>NUCLEOTIDE SEQUENCE [LARGE SCALE GENOMIC DNA]</scope>
    <source>
        <strain evidence="3">strain S7.3</strain>
    </source>
</reference>
<dbReference type="OMA" id="MERFKHE"/>
<dbReference type="InParanoid" id="F8QFQ3"/>
<dbReference type="EMBL" id="GL945497">
    <property type="protein sequence ID" value="EGN92887.1"/>
    <property type="molecule type" value="Genomic_DNA"/>
</dbReference>
<organism evidence="3">
    <name type="scientific">Serpula lacrymans var. lacrymans (strain S7.3)</name>
    <name type="common">Dry rot fungus</name>
    <dbReference type="NCBI Taxonomy" id="936435"/>
    <lineage>
        <taxon>Eukaryota</taxon>
        <taxon>Fungi</taxon>
        <taxon>Dikarya</taxon>
        <taxon>Basidiomycota</taxon>
        <taxon>Agaricomycotina</taxon>
        <taxon>Agaricomycetes</taxon>
        <taxon>Agaricomycetidae</taxon>
        <taxon>Boletales</taxon>
        <taxon>Coniophorineae</taxon>
        <taxon>Serpulaceae</taxon>
        <taxon>Serpula</taxon>
    </lineage>
</organism>
<dbReference type="SMART" id="SM00225">
    <property type="entry name" value="BTB"/>
    <property type="match status" value="1"/>
</dbReference>
<dbReference type="Proteomes" id="UP000008063">
    <property type="component" value="Unassembled WGS sequence"/>
</dbReference>
<dbReference type="Pfam" id="PF00651">
    <property type="entry name" value="BTB"/>
    <property type="match status" value="1"/>
</dbReference>
<dbReference type="InterPro" id="IPR011333">
    <property type="entry name" value="SKP1/BTB/POZ_sf"/>
</dbReference>
<gene>
    <name evidence="2" type="ORF">SERLA73DRAFT_65059</name>
</gene>
<accession>F8QFQ3</accession>
<dbReference type="STRING" id="936435.F8QFQ3"/>
<dbReference type="Gene3D" id="3.30.710.10">
    <property type="entry name" value="Potassium Channel Kv1.1, Chain A"/>
    <property type="match status" value="1"/>
</dbReference>
<evidence type="ECO:0000313" key="3">
    <source>
        <dbReference type="Proteomes" id="UP000008063"/>
    </source>
</evidence>
<evidence type="ECO:0000313" key="2">
    <source>
        <dbReference type="EMBL" id="EGN92887.1"/>
    </source>
</evidence>
<evidence type="ECO:0000259" key="1">
    <source>
        <dbReference type="PROSITE" id="PS50097"/>
    </source>
</evidence>
<dbReference type="HOGENOM" id="CLU_052397_0_1_1"/>
<proteinExistence type="predicted"/>
<dbReference type="AlphaFoldDB" id="F8QFQ3"/>
<dbReference type="PROSITE" id="PS50097">
    <property type="entry name" value="BTB"/>
    <property type="match status" value="1"/>
</dbReference>
<name>F8QFQ3_SERL3</name>
<feature type="domain" description="BTB" evidence="1">
    <location>
        <begin position="13"/>
        <end position="92"/>
    </location>
</feature>
<protein>
    <recommendedName>
        <fullName evidence="1">BTB domain-containing protein</fullName>
    </recommendedName>
</protein>
<keyword evidence="3" id="KW-1185">Reference proteome</keyword>
<dbReference type="OrthoDB" id="2690913at2759"/>
<dbReference type="InterPro" id="IPR000210">
    <property type="entry name" value="BTB/POZ_dom"/>
</dbReference>